<evidence type="ECO:0000256" key="1">
    <source>
        <dbReference type="SAM" id="MobiDB-lite"/>
    </source>
</evidence>
<protein>
    <submittedName>
        <fullName evidence="2">Uncharacterized protein</fullName>
    </submittedName>
</protein>
<keyword evidence="3" id="KW-1185">Reference proteome</keyword>
<name>A0ABQ5K9C8_9EUKA</name>
<evidence type="ECO:0000313" key="2">
    <source>
        <dbReference type="EMBL" id="GKT29158.1"/>
    </source>
</evidence>
<dbReference type="Proteomes" id="UP001057375">
    <property type="component" value="Unassembled WGS sequence"/>
</dbReference>
<evidence type="ECO:0000313" key="3">
    <source>
        <dbReference type="Proteomes" id="UP001057375"/>
    </source>
</evidence>
<reference evidence="2" key="1">
    <citation type="submission" date="2022-03" db="EMBL/GenBank/DDBJ databases">
        <title>Draft genome sequence of Aduncisulcus paluster, a free-living microaerophilic Fornicata.</title>
        <authorList>
            <person name="Yuyama I."/>
            <person name="Kume K."/>
            <person name="Tamura T."/>
            <person name="Inagaki Y."/>
            <person name="Hashimoto T."/>
        </authorList>
    </citation>
    <scope>NUCLEOTIDE SEQUENCE</scope>
    <source>
        <strain evidence="2">NY0171</strain>
    </source>
</reference>
<organism evidence="2 3">
    <name type="scientific">Aduncisulcus paluster</name>
    <dbReference type="NCBI Taxonomy" id="2918883"/>
    <lineage>
        <taxon>Eukaryota</taxon>
        <taxon>Metamonada</taxon>
        <taxon>Carpediemonas-like organisms</taxon>
        <taxon>Aduncisulcus</taxon>
    </lineage>
</organism>
<feature type="compositionally biased region" description="Polar residues" evidence="1">
    <location>
        <begin position="30"/>
        <end position="39"/>
    </location>
</feature>
<feature type="region of interest" description="Disordered" evidence="1">
    <location>
        <begin position="23"/>
        <end position="44"/>
    </location>
</feature>
<dbReference type="EMBL" id="BQXS01000697">
    <property type="protein sequence ID" value="GKT29158.1"/>
    <property type="molecule type" value="Genomic_DNA"/>
</dbReference>
<proteinExistence type="predicted"/>
<gene>
    <name evidence="2" type="ORF">ADUPG1_001072</name>
</gene>
<sequence length="97" mass="10928">MNPWPPYVDEHISPSSPYLSTALAERDRASQCSDNPKQRISSKEGDKAVYMTRLRLLRRRIGQAVLMRAFGSADKAISKLLDRAGFTKRARASMAFL</sequence>
<comment type="caution">
    <text evidence="2">The sequence shown here is derived from an EMBL/GenBank/DDBJ whole genome shotgun (WGS) entry which is preliminary data.</text>
</comment>
<accession>A0ABQ5K9C8</accession>